<organism evidence="2 3">
    <name type="scientific">Denitromonas halophila</name>
    <dbReference type="NCBI Taxonomy" id="1629404"/>
    <lineage>
        <taxon>Bacteria</taxon>
        <taxon>Pseudomonadati</taxon>
        <taxon>Pseudomonadota</taxon>
        <taxon>Betaproteobacteria</taxon>
        <taxon>Rhodocyclales</taxon>
        <taxon>Zoogloeaceae</taxon>
        <taxon>Denitromonas</taxon>
    </lineage>
</organism>
<dbReference type="Pfam" id="PF00781">
    <property type="entry name" value="DAGK_cat"/>
    <property type="match status" value="1"/>
</dbReference>
<comment type="caution">
    <text evidence="2">The sequence shown here is derived from an EMBL/GenBank/DDBJ whole genome shotgun (WGS) entry which is preliminary data.</text>
</comment>
<dbReference type="Gene3D" id="3.40.50.10330">
    <property type="entry name" value="Probable inorganic polyphosphate/atp-NAD kinase, domain 1"/>
    <property type="match status" value="1"/>
</dbReference>
<dbReference type="AlphaFoldDB" id="A0A557R3K1"/>
<proteinExistence type="predicted"/>
<dbReference type="GO" id="GO:0016301">
    <property type="term" value="F:kinase activity"/>
    <property type="evidence" value="ECO:0007669"/>
    <property type="project" value="InterPro"/>
</dbReference>
<name>A0A557R3K1_9RHOO</name>
<dbReference type="SMART" id="SM00046">
    <property type="entry name" value="DAGKc"/>
    <property type="match status" value="1"/>
</dbReference>
<feature type="domain" description="DAGKc" evidence="1">
    <location>
        <begin position="1"/>
        <end position="130"/>
    </location>
</feature>
<dbReference type="InterPro" id="IPR016064">
    <property type="entry name" value="NAD/diacylglycerol_kinase_sf"/>
</dbReference>
<dbReference type="PROSITE" id="PS50146">
    <property type="entry name" value="DAGK"/>
    <property type="match status" value="1"/>
</dbReference>
<evidence type="ECO:0000313" key="3">
    <source>
        <dbReference type="Proteomes" id="UP000319502"/>
    </source>
</evidence>
<gene>
    <name evidence="2" type="ORF">FHP91_00540</name>
</gene>
<dbReference type="SUPFAM" id="SSF111331">
    <property type="entry name" value="NAD kinase/diacylglycerol kinase-like"/>
    <property type="match status" value="1"/>
</dbReference>
<dbReference type="Proteomes" id="UP000319502">
    <property type="component" value="Unassembled WGS sequence"/>
</dbReference>
<dbReference type="InterPro" id="IPR017438">
    <property type="entry name" value="ATP-NAD_kinase_N"/>
</dbReference>
<dbReference type="InterPro" id="IPR001206">
    <property type="entry name" value="Diacylglycerol_kinase_cat_dom"/>
</dbReference>
<dbReference type="OrthoDB" id="142078at2"/>
<protein>
    <recommendedName>
        <fullName evidence="1">DAGKc domain-containing protein</fullName>
    </recommendedName>
</protein>
<dbReference type="InterPro" id="IPR050187">
    <property type="entry name" value="Lipid_Phosphate_FormReg"/>
</dbReference>
<dbReference type="PANTHER" id="PTHR12358">
    <property type="entry name" value="SPHINGOSINE KINASE"/>
    <property type="match status" value="1"/>
</dbReference>
<reference evidence="2 3" key="1">
    <citation type="submission" date="2019-07" db="EMBL/GenBank/DDBJ databases">
        <title>The pathways for chlorine oxyanion respiration interact through the shared metabolite chlorate.</title>
        <authorList>
            <person name="Barnum T.P."/>
            <person name="Cheng Y."/>
            <person name="Hill K.A."/>
            <person name="Lucas L.N."/>
            <person name="Carlson H.K."/>
            <person name="Coates J.D."/>
        </authorList>
    </citation>
    <scope>NUCLEOTIDE SEQUENCE [LARGE SCALE GENOMIC DNA]</scope>
    <source>
        <strain evidence="2 3">SFB-3</strain>
    </source>
</reference>
<dbReference type="PANTHER" id="PTHR12358:SF54">
    <property type="entry name" value="SPHINGOSINE KINASE RELATED PROTEIN"/>
    <property type="match status" value="1"/>
</dbReference>
<accession>A0A557R3K1</accession>
<keyword evidence="3" id="KW-1185">Reference proteome</keyword>
<evidence type="ECO:0000259" key="1">
    <source>
        <dbReference type="PROSITE" id="PS50146"/>
    </source>
</evidence>
<evidence type="ECO:0000313" key="2">
    <source>
        <dbReference type="EMBL" id="TVO59743.1"/>
    </source>
</evidence>
<dbReference type="RefSeq" id="WP_144307750.1">
    <property type="nucleotide sequence ID" value="NZ_VMNK01000001.1"/>
</dbReference>
<dbReference type="EMBL" id="VMNK01000001">
    <property type="protein sequence ID" value="TVO59743.1"/>
    <property type="molecule type" value="Genomic_DNA"/>
</dbReference>
<dbReference type="Gene3D" id="2.60.200.40">
    <property type="match status" value="1"/>
</dbReference>
<sequence length="305" mass="33294">MTQRTIAIVVNARSANGHDDDLRARIEAALPTDAGRLLWFQPRKSSRLERVCQRAATVADLVVAVGGDGTVRTVAQHARARGKPLAIIPTGTYNLVARHLGIPLDVADAARLAITGSARPTPCGDINGLLFFNHAAFGLYTRIIAARERHTAVLGRSRVTAVLSGIATLFNRYPILKLRLDVDGETKHCRANAIFFGANPLPLATVDAEFATQCDGRALGLVLMRHQGRRHVLAAAFKALFGRLSDAPTFELTALQDTTVDILRRRRRLRVSIDGELIKCRLPLQVHYQTEALQVVRPDPLESSA</sequence>